<proteinExistence type="predicted"/>
<evidence type="ECO:0000313" key="2">
    <source>
        <dbReference type="Proteomes" id="UP000548082"/>
    </source>
</evidence>
<protein>
    <submittedName>
        <fullName evidence="1">Uncharacterized protein</fullName>
    </submittedName>
</protein>
<sequence length="138" mass="16096">MNIMGCDIHVMVEKKSKGNLGWDTYLRKNEGFHYQVGRCYELFAILADVRNDFDIVAIDDPRGIPEDASATYLEYVEEWNPECHSHSFITLAELQKYDWSGHPECDYFVNDQIPELEQLAEKHGCTADDIRIVFFFDH</sequence>
<dbReference type="AlphaFoldDB" id="A0A842B871"/>
<dbReference type="EMBL" id="JAARVD010000011">
    <property type="protein sequence ID" value="MBC1798509.1"/>
    <property type="molecule type" value="Genomic_DNA"/>
</dbReference>
<organism evidence="1 2">
    <name type="scientific">Listeria booriae</name>
    <dbReference type="NCBI Taxonomy" id="1552123"/>
    <lineage>
        <taxon>Bacteria</taxon>
        <taxon>Bacillati</taxon>
        <taxon>Bacillota</taxon>
        <taxon>Bacilli</taxon>
        <taxon>Bacillales</taxon>
        <taxon>Listeriaceae</taxon>
        <taxon>Listeria</taxon>
    </lineage>
</organism>
<evidence type="ECO:0000313" key="1">
    <source>
        <dbReference type="EMBL" id="MBC1798509.1"/>
    </source>
</evidence>
<accession>A0A842B871</accession>
<comment type="caution">
    <text evidence="1">The sequence shown here is derived from an EMBL/GenBank/DDBJ whole genome shotgun (WGS) entry which is preliminary data.</text>
</comment>
<gene>
    <name evidence="1" type="ORF">HCA55_17355</name>
</gene>
<dbReference type="Proteomes" id="UP000548082">
    <property type="component" value="Unassembled WGS sequence"/>
</dbReference>
<name>A0A842B871_9LIST</name>
<reference evidence="1 2" key="1">
    <citation type="submission" date="2020-03" db="EMBL/GenBank/DDBJ databases">
        <title>Soil Listeria distribution.</title>
        <authorList>
            <person name="Liao J."/>
            <person name="Wiedmann M."/>
        </authorList>
    </citation>
    <scope>NUCLEOTIDE SEQUENCE [LARGE SCALE GENOMIC DNA]</scope>
    <source>
        <strain evidence="1 2">FSL L7-0990</strain>
    </source>
</reference>